<reference evidence="2 3" key="1">
    <citation type="journal article" date="2022" name="Front. Cell. Infect. Microbiol.">
        <title>The Genomes of Two Strains of Taenia crassiceps the Animal Model for the Study of Human Cysticercosis.</title>
        <authorList>
            <person name="Bobes R.J."/>
            <person name="Estrada K."/>
            <person name="Rios-Valencia D.G."/>
            <person name="Calderon-Gallegos A."/>
            <person name="de la Torre P."/>
            <person name="Carrero J.C."/>
            <person name="Sanchez-Flores A."/>
            <person name="Laclette J.P."/>
        </authorList>
    </citation>
    <scope>NUCLEOTIDE SEQUENCE [LARGE SCALE GENOMIC DNA]</scope>
    <source>
        <strain evidence="2">WFUcys</strain>
    </source>
</reference>
<evidence type="ECO:0000313" key="3">
    <source>
        <dbReference type="Proteomes" id="UP001651158"/>
    </source>
</evidence>
<dbReference type="EMBL" id="JAKROA010000005">
    <property type="protein sequence ID" value="KAL5106933.1"/>
    <property type="molecule type" value="Genomic_DNA"/>
</dbReference>
<feature type="compositionally biased region" description="Low complexity" evidence="1">
    <location>
        <begin position="323"/>
        <end position="335"/>
    </location>
</feature>
<sequence length="368" mass="40814">MRGLAEAFENCLNDVTLDDPIDENRNAADWTKEAFAPVGTEVPSLNSSLCVTSKFIVLYVAVPPDRLGLIRRAMRKPTRRRRHERRRDLCLDADLLYTVTNNASLATETLYRLTAHGYLLFFCLSLALSLCTWFLQCLLRCASGDCSQKQNQLQTSRWTIAHCWRVGFVVHSFAICGVSDNVVQNQCSFATYQTMRARDACRQVSNRSRSGGGTDAVIPVAQVSTGSCCPVASAFFVLRHTVVTAYVHSSSVASKENAAASYLRDDGLEQWVALLPSSSVRRLLTFQSCREAILEDFWGRGSRSSTTHFRQEDNQVRSLPDCSSPVISASSTRRSSAAEKFTIHHTRVQQGGEGVNEVTPPMCIDLPT</sequence>
<gene>
    <name evidence="2" type="ORF">TcWFU_006531</name>
</gene>
<accession>A0ABR4QBH3</accession>
<name>A0ABR4QBH3_9CEST</name>
<organism evidence="2 3">
    <name type="scientific">Taenia crassiceps</name>
    <dbReference type="NCBI Taxonomy" id="6207"/>
    <lineage>
        <taxon>Eukaryota</taxon>
        <taxon>Metazoa</taxon>
        <taxon>Spiralia</taxon>
        <taxon>Lophotrochozoa</taxon>
        <taxon>Platyhelminthes</taxon>
        <taxon>Cestoda</taxon>
        <taxon>Eucestoda</taxon>
        <taxon>Cyclophyllidea</taxon>
        <taxon>Taeniidae</taxon>
        <taxon>Taenia</taxon>
    </lineage>
</organism>
<evidence type="ECO:0000313" key="2">
    <source>
        <dbReference type="EMBL" id="KAL5106933.1"/>
    </source>
</evidence>
<comment type="caution">
    <text evidence="2">The sequence shown here is derived from an EMBL/GenBank/DDBJ whole genome shotgun (WGS) entry which is preliminary data.</text>
</comment>
<feature type="region of interest" description="Disordered" evidence="1">
    <location>
        <begin position="303"/>
        <end position="335"/>
    </location>
</feature>
<proteinExistence type="predicted"/>
<evidence type="ECO:0000256" key="1">
    <source>
        <dbReference type="SAM" id="MobiDB-lite"/>
    </source>
</evidence>
<keyword evidence="3" id="KW-1185">Reference proteome</keyword>
<protein>
    <submittedName>
        <fullName evidence="2">Uncharacterized protein</fullName>
    </submittedName>
</protein>
<dbReference type="Proteomes" id="UP001651158">
    <property type="component" value="Unassembled WGS sequence"/>
</dbReference>